<dbReference type="OrthoDB" id="3266345at2"/>
<comment type="caution">
    <text evidence="2">The sequence shown here is derived from an EMBL/GenBank/DDBJ whole genome shotgun (WGS) entry which is preliminary data.</text>
</comment>
<gene>
    <name evidence="2" type="ORF">E1269_01330</name>
</gene>
<organism evidence="2 3">
    <name type="scientific">Jiangella asiatica</name>
    <dbReference type="NCBI Taxonomy" id="2530372"/>
    <lineage>
        <taxon>Bacteria</taxon>
        <taxon>Bacillati</taxon>
        <taxon>Actinomycetota</taxon>
        <taxon>Actinomycetes</taxon>
        <taxon>Jiangellales</taxon>
        <taxon>Jiangellaceae</taxon>
        <taxon>Jiangella</taxon>
    </lineage>
</organism>
<reference evidence="2 3" key="1">
    <citation type="submission" date="2019-03" db="EMBL/GenBank/DDBJ databases">
        <title>Draft genome sequences of novel Actinobacteria.</title>
        <authorList>
            <person name="Sahin N."/>
            <person name="Ay H."/>
            <person name="Saygin H."/>
        </authorList>
    </citation>
    <scope>NUCLEOTIDE SEQUENCE [LARGE SCALE GENOMIC DNA]</scope>
    <source>
        <strain evidence="2 3">5K138</strain>
    </source>
</reference>
<dbReference type="RefSeq" id="WP_131890183.1">
    <property type="nucleotide sequence ID" value="NZ_SMKZ01000001.1"/>
</dbReference>
<keyword evidence="3" id="KW-1185">Reference proteome</keyword>
<name>A0A4R5DXW1_9ACTN</name>
<feature type="region of interest" description="Disordered" evidence="1">
    <location>
        <begin position="206"/>
        <end position="241"/>
    </location>
</feature>
<feature type="compositionally biased region" description="Gly residues" evidence="1">
    <location>
        <begin position="217"/>
        <end position="231"/>
    </location>
</feature>
<dbReference type="InterPro" id="IPR045596">
    <property type="entry name" value="DUF6459"/>
</dbReference>
<dbReference type="AlphaFoldDB" id="A0A4R5DXW1"/>
<dbReference type="InterPro" id="IPR029069">
    <property type="entry name" value="HotDog_dom_sf"/>
</dbReference>
<dbReference type="Proteomes" id="UP000294739">
    <property type="component" value="Unassembled WGS sequence"/>
</dbReference>
<dbReference type="SUPFAM" id="SSF54637">
    <property type="entry name" value="Thioesterase/thiol ester dehydrase-isomerase"/>
    <property type="match status" value="1"/>
</dbReference>
<protein>
    <submittedName>
        <fullName evidence="2">Uncharacterized protein</fullName>
    </submittedName>
</protein>
<evidence type="ECO:0000313" key="3">
    <source>
        <dbReference type="Proteomes" id="UP000294739"/>
    </source>
</evidence>
<evidence type="ECO:0000313" key="2">
    <source>
        <dbReference type="EMBL" id="TDE15963.1"/>
    </source>
</evidence>
<dbReference type="EMBL" id="SMKZ01000001">
    <property type="protein sequence ID" value="TDE15963.1"/>
    <property type="molecule type" value="Genomic_DNA"/>
</dbReference>
<dbReference type="InParanoid" id="A0A4R5DXW1"/>
<accession>A0A4R5DXW1</accession>
<evidence type="ECO:0000256" key="1">
    <source>
        <dbReference type="SAM" id="MobiDB-lite"/>
    </source>
</evidence>
<dbReference type="Pfam" id="PF20060">
    <property type="entry name" value="DUF6459"/>
    <property type="match status" value="1"/>
</dbReference>
<sequence length="241" mass="25262">MPTTTSHAAAGPASTGRVDGGRVRRLPLPVCEPPFDDELGIVPATSAVQRSRAPSGHVQGTLAVSVGPSAQPAEPPALVVDDLPFEGSTPAAAAPAALPDPRRWTATLAQAAIEGVHGRRSLQQLVRWTDEAVFRALARRAADQPATPTARPRVRTIRACRVTDTVAETCVVVQLGRRVSAVAVRLEAVDDRWVCTAFDLVERPSTRRPGKRRSAGGPLGLEGRGVAGLPGDGRVEGVAHE</sequence>
<feature type="region of interest" description="Disordered" evidence="1">
    <location>
        <begin position="1"/>
        <end position="24"/>
    </location>
</feature>
<proteinExistence type="predicted"/>